<feature type="domain" description="C-type lectin" evidence="7">
    <location>
        <begin position="3083"/>
        <end position="3200"/>
    </location>
</feature>
<dbReference type="GO" id="GO:0038023">
    <property type="term" value="F:signaling receptor activity"/>
    <property type="evidence" value="ECO:0000318"/>
    <property type="project" value="GO_Central"/>
</dbReference>
<reference evidence="10" key="1">
    <citation type="submission" date="2015-02" db="EMBL/GenBank/DDBJ databases">
        <title>Genome sequencing for Strongylocentrotus purpuratus.</title>
        <authorList>
            <person name="Murali S."/>
            <person name="Liu Y."/>
            <person name="Vee V."/>
            <person name="English A."/>
            <person name="Wang M."/>
            <person name="Skinner E."/>
            <person name="Han Y."/>
            <person name="Muzny D.M."/>
            <person name="Worley K.C."/>
            <person name="Gibbs R.A."/>
        </authorList>
    </citation>
    <scope>NUCLEOTIDE SEQUENCE</scope>
</reference>
<feature type="domain" description="CUB" evidence="6">
    <location>
        <begin position="2492"/>
        <end position="2600"/>
    </location>
</feature>
<feature type="domain" description="CUB" evidence="6">
    <location>
        <begin position="1991"/>
        <end position="2100"/>
    </location>
</feature>
<keyword evidence="5" id="KW-0732">Signal</keyword>
<dbReference type="KEGG" id="spu:579551"/>
<feature type="transmembrane region" description="Helical" evidence="4">
    <location>
        <begin position="4016"/>
        <end position="4036"/>
    </location>
</feature>
<evidence type="ECO:0000259" key="6">
    <source>
        <dbReference type="PROSITE" id="PS01180"/>
    </source>
</evidence>
<dbReference type="OrthoDB" id="6133475at2759"/>
<protein>
    <submittedName>
        <fullName evidence="9">Uncharacterized protein</fullName>
    </submittedName>
</protein>
<feature type="domain" description="CUB" evidence="6">
    <location>
        <begin position="2377"/>
        <end position="2490"/>
    </location>
</feature>
<feature type="domain" description="C-type lectin" evidence="7">
    <location>
        <begin position="1310"/>
        <end position="1426"/>
    </location>
</feature>
<feature type="domain" description="Fibronectin type-III" evidence="8">
    <location>
        <begin position="3674"/>
        <end position="3767"/>
    </location>
</feature>
<dbReference type="GeneID" id="579551"/>
<evidence type="ECO:0000256" key="3">
    <source>
        <dbReference type="SAM" id="MobiDB-lite"/>
    </source>
</evidence>
<dbReference type="InterPro" id="IPR018378">
    <property type="entry name" value="C-type_lectin_CS"/>
</dbReference>
<proteinExistence type="predicted"/>
<dbReference type="InterPro" id="IPR016186">
    <property type="entry name" value="C-type_lectin-like/link_sf"/>
</dbReference>
<dbReference type="PROSITE" id="PS00615">
    <property type="entry name" value="C_TYPE_LECTIN_1"/>
    <property type="match status" value="4"/>
</dbReference>
<dbReference type="PROSITE" id="PS50041">
    <property type="entry name" value="C_TYPE_LECTIN_2"/>
    <property type="match status" value="11"/>
</dbReference>
<feature type="signal peptide" evidence="5">
    <location>
        <begin position="1"/>
        <end position="19"/>
    </location>
</feature>
<dbReference type="InterPro" id="IPR001304">
    <property type="entry name" value="C-type_lectin-like"/>
</dbReference>
<feature type="domain" description="CUB" evidence="6">
    <location>
        <begin position="2259"/>
        <end position="2374"/>
    </location>
</feature>
<dbReference type="InParanoid" id="A0A7M7N1E4"/>
<dbReference type="Gene3D" id="3.10.100.10">
    <property type="entry name" value="Mannose-Binding Protein A, subunit A"/>
    <property type="match status" value="11"/>
</dbReference>
<feature type="domain" description="Fibronectin type-III" evidence="8">
    <location>
        <begin position="757"/>
        <end position="851"/>
    </location>
</feature>
<feature type="compositionally biased region" description="Low complexity" evidence="3">
    <location>
        <begin position="4110"/>
        <end position="4127"/>
    </location>
</feature>
<feature type="domain" description="CUB" evidence="6">
    <location>
        <begin position="266"/>
        <end position="376"/>
    </location>
</feature>
<feature type="disulfide bond" evidence="2">
    <location>
        <begin position="2492"/>
        <end position="2519"/>
    </location>
</feature>
<dbReference type="Pfam" id="PF00059">
    <property type="entry name" value="Lectin_C"/>
    <property type="match status" value="11"/>
</dbReference>
<dbReference type="CDD" id="cd00037">
    <property type="entry name" value="CLECT"/>
    <property type="match status" value="9"/>
</dbReference>
<dbReference type="OMA" id="MQYICEI"/>
<feature type="domain" description="Fibronectin type-III" evidence="8">
    <location>
        <begin position="1209"/>
        <end position="1299"/>
    </location>
</feature>
<dbReference type="Gene3D" id="2.60.40.10">
    <property type="entry name" value="Immunoglobulins"/>
    <property type="match status" value="10"/>
</dbReference>
<dbReference type="InterPro" id="IPR013783">
    <property type="entry name" value="Ig-like_fold"/>
</dbReference>
<dbReference type="EnsemblMetazoa" id="XM_030973940">
    <property type="protein sequence ID" value="XP_030829800"/>
    <property type="gene ID" value="LOC579551"/>
</dbReference>
<dbReference type="InterPro" id="IPR003961">
    <property type="entry name" value="FN3_dom"/>
</dbReference>
<feature type="domain" description="C-type lectin" evidence="7">
    <location>
        <begin position="859"/>
        <end position="966"/>
    </location>
</feature>
<dbReference type="SUPFAM" id="SSF49265">
    <property type="entry name" value="Fibronectin type III"/>
    <property type="match status" value="6"/>
</dbReference>
<dbReference type="Gene3D" id="2.60.120.290">
    <property type="entry name" value="Spermadhesin, CUB domain"/>
    <property type="match status" value="10"/>
</dbReference>
<feature type="domain" description="Fibronectin type-III" evidence="8">
    <location>
        <begin position="2745"/>
        <end position="2837"/>
    </location>
</feature>
<feature type="chain" id="PRO_5029474668" evidence="5">
    <location>
        <begin position="20"/>
        <end position="4155"/>
    </location>
</feature>
<dbReference type="SUPFAM" id="SSF56436">
    <property type="entry name" value="C-type lectin-like"/>
    <property type="match status" value="11"/>
</dbReference>
<dbReference type="PROSITE" id="PS50853">
    <property type="entry name" value="FN3"/>
    <property type="match status" value="10"/>
</dbReference>
<evidence type="ECO:0000256" key="2">
    <source>
        <dbReference type="PROSITE-ProRule" id="PRU00059"/>
    </source>
</evidence>
<dbReference type="PROSITE" id="PS01180">
    <property type="entry name" value="CUB"/>
    <property type="match status" value="9"/>
</dbReference>
<feature type="domain" description="C-type lectin" evidence="7">
    <location>
        <begin position="1090"/>
        <end position="1201"/>
    </location>
</feature>
<evidence type="ECO:0000313" key="10">
    <source>
        <dbReference type="Proteomes" id="UP000007110"/>
    </source>
</evidence>
<dbReference type="InterPro" id="IPR000859">
    <property type="entry name" value="CUB_dom"/>
</dbReference>
<dbReference type="SMART" id="SM00034">
    <property type="entry name" value="CLECT"/>
    <property type="match status" value="11"/>
</dbReference>
<feature type="domain" description="CUB" evidence="6">
    <location>
        <begin position="497"/>
        <end position="610"/>
    </location>
</feature>
<feature type="domain" description="C-type lectin" evidence="7">
    <location>
        <begin position="1539"/>
        <end position="1655"/>
    </location>
</feature>
<dbReference type="InterPro" id="IPR035914">
    <property type="entry name" value="Sperma_CUB_dom_sf"/>
</dbReference>
<dbReference type="RefSeq" id="XP_030829800.1">
    <property type="nucleotide sequence ID" value="XM_030973940.1"/>
</dbReference>
<dbReference type="CDD" id="cd00063">
    <property type="entry name" value="FN3"/>
    <property type="match status" value="10"/>
</dbReference>
<feature type="region of interest" description="Disordered" evidence="3">
    <location>
        <begin position="4083"/>
        <end position="4155"/>
    </location>
</feature>
<feature type="domain" description="Fibronectin type-III" evidence="8">
    <location>
        <begin position="1438"/>
        <end position="1533"/>
    </location>
</feature>
<feature type="domain" description="CUB" evidence="6">
    <location>
        <begin position="2110"/>
        <end position="2236"/>
    </location>
</feature>
<dbReference type="PANTHER" id="PTHR22803">
    <property type="entry name" value="MANNOSE, PHOSPHOLIPASE, LECTIN RECEPTOR RELATED"/>
    <property type="match status" value="1"/>
</dbReference>
<evidence type="ECO:0000259" key="7">
    <source>
        <dbReference type="PROSITE" id="PS50041"/>
    </source>
</evidence>
<feature type="disulfide bond" evidence="2">
    <location>
        <begin position="3770"/>
        <end position="3797"/>
    </location>
</feature>
<feature type="domain" description="Fibronectin type-III" evidence="8">
    <location>
        <begin position="991"/>
        <end position="1082"/>
    </location>
</feature>
<name>A0A7M7N1E4_STRPU</name>
<reference evidence="9" key="2">
    <citation type="submission" date="2021-01" db="UniProtKB">
        <authorList>
            <consortium name="EnsemblMetazoa"/>
        </authorList>
    </citation>
    <scope>IDENTIFICATION</scope>
</reference>
<feature type="domain" description="Fibronectin type-III" evidence="8">
    <location>
        <begin position="1667"/>
        <end position="1757"/>
    </location>
</feature>
<accession>A0A7M7N1E4</accession>
<comment type="caution">
    <text evidence="2">Lacks conserved residue(s) required for the propagation of feature annotation.</text>
</comment>
<feature type="domain" description="C-type lectin" evidence="7">
    <location>
        <begin position="1769"/>
        <end position="1885"/>
    </location>
</feature>
<keyword evidence="4" id="KW-1133">Transmembrane helix</keyword>
<dbReference type="CDD" id="cd00041">
    <property type="entry name" value="CUB"/>
    <property type="match status" value="8"/>
</dbReference>
<feature type="compositionally biased region" description="Low complexity" evidence="3">
    <location>
        <begin position="1433"/>
        <end position="1446"/>
    </location>
</feature>
<feature type="domain" description="CUB" evidence="6">
    <location>
        <begin position="3770"/>
        <end position="3881"/>
    </location>
</feature>
<feature type="region of interest" description="Disordered" evidence="3">
    <location>
        <begin position="1432"/>
        <end position="1451"/>
    </location>
</feature>
<dbReference type="Pfam" id="PF00431">
    <property type="entry name" value="CUB"/>
    <property type="match status" value="8"/>
</dbReference>
<sequence>MSWKILALAIVLVTSTANGYEICSPPAGSVPLSGEITSPGYPSLYDDDLDCSISLEADTRIRLQFTDFDLREGGDYVMVVDQDGIETMITGSSVPKDFIGSSFEISFVSDGEQTNGTGFMITYDEYMRAPITHKHIMDNIDLKPGKALHLYTNDYPMHYDDNTHYMWNLTSSSTGVMVITVVDMDTEDQRDWLKVTSHSMMSDPEILLYESGTPSEGVDQLTVRDSDYVTIEFLTDYSRSGRGFHIIVEPDSAMDAMVQAGPVTGCGGNFTLGTEDLKFHLPEETSDQYCVWSIENNYTDTRVSIRLHDFFVGEGTDYFEIRTGLDPSDWKSYRRRLTGVVDSEEFFIDVGGSVTLIFSSGAADLNRTLHIHVGQVQDYGCGGEIDLSFNGRGNVYISNISSALSNVYCQWHIKTPLQTNVDFHINTLHAERHYDIFEIGTGMDPTDIGSRKKLIVGDVMDQTFSTYSGDMWLVFSAEDLMEGDDIMISIALDDNACIIKTILDTYGEIDSPRGMNAMYPDDADCQWIVQVRGGYQVRLRFLEFDLEYGHDQLIIGGTNPDEDDVDSSYLILTGSEVPDDVVSRYNGLNIRLKTDSATTSLGFKLIFEEFFDCPEGYEYNPANETCYKFVTTPTSWLEARYDCNNVADGDLVVINDAGENDYVMEMIQSMQQEANETENWWIGFYDLAINGEWVWVDCEEPTLFGRTKWQTGAPEDDDDHCAYMSSEDGLYNDDMCNNNRSYVCEITRKNYVDSDCYPSNFIVTDTELGQISLSFSVSDYLCDVTGYKIRYNTSVPGEYVEVDLPGARTSSIDITGLEPGNTYHFELTTCTISYCYGYSTALSVLGSTLACPNGYPYFFGESCYTMVSESLTWVEARERCLTGEVEEADLINIETEEENDYIGSMIPPTGDYWIGLYDVLEEGEFFWSYECLLPPYRGWLGGNHPKNSDENCVTMDTSGFWDDANCTSSSVAGYICETTTRAPGSDPTDVVPSLFRGTAFNETVVDLTWIPPAQTCDVSGYKVSVFKTSLQFEVEVQGGDTSGVRISGLNKGMVYTFRLTPYSFSFQGEVVPTETNVQTLGCPLGYEASGEGICYRYLSDAKTWTEAATDCRRVLGADLVTIVDETELAYLRTIGVDDGWTGMSDSMTEGDFTWSTCFDWSREPWNTPTGNTEDNDCVFLDNSTGGLVAENCSAQYAYFCEFNEVFDIYPTELRAEVLSYSEVMLSWTVPENPCGVTGYRVQYYTGLIRSDIQVDGAESDSVLVMNLEETTRYFFTIAPLVTGSLYPQSDPINATTDMAPPCPEDYVLGFGGSCFRVSRDFATWAEARADCLQTENSDLVEITSENMTSYLQSETGNGIYWIGLYDAAIESDWRWGSACMAPSYTRWGPGEPGNSTGLDQDCATLNGVTGGWADQICTNTLLYICEIKEKASSPDSVSPSGLSGDSQTPSSITVTWTPSAQQCDILAYIIGWQGKDGETGTQTISGGASSTTIITNLTPATDYVIFIDTLTFSFGNLGNGAGLEVSTGASCPTGYELGPTGDCYSFVRGAIEFHFARELCQRTDGGDLVVIETPREHEYIMNMTQEGDWWVGLYDVGTEGNHRWVDCSDMNIWQLSNWAPGQPDDTDGTQDCGQMISSGEWMDWPCDRQNMYICEINPLNLLPGDVSPSAFTATPLSIVSILLSWVPSEQGCDVTGYRIFVSQGLASYTFDIEEGDTSNYIVNDLLIDTEYGFRISALTITGPLPYSDLVTASTNNETIGCPMDYEEGYMDQCYRFVKGSLTWSQARLECGKDFGGELMVVDNQEEYDYIRERTVEGDWWIGLQDQWSEGDFRWTDCSSMTEWQMTNWAPDEPDMNGDAQDCVQMISSGQWMDWPCQRPNQFICEIFAKDYVPIQTAPSNFSGEGISDSEVLLTWVPSEFICDVRGYMIEYTDLNNVVEFSVVGGTTDSVVVTGLRADTPYRFSIKPLLLVDRNLDYGVPTEAITLPYSGCDEPVLIINAPGNISSPNFPSSYPPSVDCITTISLDTRIQLTFQLLFILPDTEDYVTISELGENGYEERVRLTGIFLPKSYISEATSIQIRFVSDARIEGLGFFLTYTEYNVELPGEKRCTNVYPLKTGPVPLFFSSPGYPNGYEDNQNCDYVFEQSSTALGDVEVTADNLIELNFNDFNLENSYDILIIGTGMDPSDLTTEIGRYSGTTTPEIIRSAEEAVWLTLETDSSNAAVARGFSLSANEKTPGEIPATKEPPPFDNPAWNGTCGGTLIVPVAGFQKVQSPNYPQDYSNNMECVWYLQTDQPGRFRIGMETNEFFTETGFDVVEIGRGSDASDASTHYASLSGSLEPFSFMIEESVGWVRFTSDYSNVNTGFSLIAEQVTDCEETIVITPVTRTITSPNYPLPYGTNGYCLWSIVSSSGAPIRAVVTDFMTEDQYDVLDVGSGRGENAVNLDTRVAQLSGYVNESFTTNSALMWLAFSSDASNNFGGFEIRFFDDMCSNEIITDMSGTIQSPGYGLQYPNYASCNWAIQVEEGYNIRLSFAGFDLETGRDTLSIVGSRGNSVGPLVLTGSEVPEDVISVGSNLVIQFSADSSIVGRGFSFTYERFFDCPAGFVEVDVNGPTCYKFGSMTSTWQQARADCRTTPGADLIMINNALENRYIRDVSGGEEWWIGYYDGGQEGVFTYVECDTSNSGWAIYNWADDQPSRVPGNLEDCVYILGADGYYYDDRCDVAKKYICETIPVPDIIPDAYNPSGLMTEALSSDIIRVSWTPSSYRCDVTGYTIEFTPADGLGQGTTIEGSTSSSFDLTGLAPNMAYVITLKTETFSFGALASLPPMTETTLPAGTTNCPSGYDQGPDYTCWRFGVNPQTWYDARLNCQADDPDADLAVIDTLAELDFVNNTRLPVAYWIGFNDLGTERLFRWVDCQAPTNWQAANWAPGAPSDLLGNDDCVELTTAGEWDDVSCDNTRPFICKVQAKGFTEEDQYPSQFMVQPTSALTASAIWVPALSSCNLLGYYLIASDGGINDDIIVDVVGSISVRGEITGLKPDFLYVVSLAPYTAQGVLESRFMTTIQTFNESTICPEGYEIGYNYGCYRFVTDSKDWDEARMDCMSTPNGDLAVVDTQDEMNFFIEKGFGGYDWWVGLYDRAQDGSYRWVDCSDLSTWGQAQWDIGQPSDVDGSENCGQLQDNAKFNDRACERALPYVCEIVVKDFSSDDVDPSLFISAAVTENSLQLRWMPSDYNCDIVGYTITYMNRGMQIVEVPGADSNSQLITDLMPETAYTFTLRANTYMGPRNTTQTTRATTLPPANPCPEGWFLGYGEHCYKVVKSLVTWDEARDDCMSVDGGDLVVIETAAENQYLLNATLGNDFWIGYYDRAREGEWSWVDCGADTEFAYSNWAPGQPNDLNGLQDCGQVTNFGEYNDWECTRTMMYICEIWPKSYVPSQANPSRFRGEADDPNTITLSWTPSVRFSCDVTAYRITYLAPQEVIPTTVDVPGADASTVTLGELQDGFAYNFSISSVLASGPVLAAEETIVETPSMDDLCEPGWVVGYNYGCYKIVTDLVTWDEARDDCASIPDGDLVVMETEEEFNFLRNLLVEGDYWIGFYDKGTEGDWKWVDCTAPALWARTNWAVGQPNDLTGTQDCGQMLNAGTWNDWECERTGQYICEVTPKDWSSRDQNPTRLRGEAIDPNTIELQWSPSDANCEVTGYRLYVLVSPDDEAYSLDVVGGETDSYLVKNLRANTVYTFDIAAITTSDILSPVGTVARIDTPASGECGITEFLEESGSVISPNYPNLYSNNQDCVYTIMLPDTTMVVEISLENLDLEQGHDFLIIGSGAVVDENVVVTLTGDSFPEGTLVTKSHQAWMRFMSDESMTATGFQLSYESKTVEKDGELIGSVTILLVDQTSETLTPEDYDMFASSVAEQLNVFCMAAQENCLADVDGNQFTTDNIIITSVVEVSDGVEVTFWVSDPNDPMGNTAALTSEQLEDFLVEYEGPIEEGGPSFDYIMRPKGTSAINEPWVIAVIALLGVCFLLLCIVLIRDCTKSDDKMKTPSMDSLQMVPNVATSVDSQNNEKRNSTYNENVYFQSGVEDETDIKKTAPPSPTPPQTNGKATEVATTSFSTPTTTTEPTYAAPQKKASTKSVKADVEAGVEASEDEE</sequence>
<feature type="domain" description="Fibronectin type-III" evidence="8">
    <location>
        <begin position="1897"/>
        <end position="1994"/>
    </location>
</feature>
<evidence type="ECO:0000313" key="9">
    <source>
        <dbReference type="EnsemblMetazoa" id="XP_030829800"/>
    </source>
</evidence>
<feature type="domain" description="Fibronectin type-III" evidence="8">
    <location>
        <begin position="3212"/>
        <end position="3301"/>
    </location>
</feature>
<dbReference type="Pfam" id="PF00041">
    <property type="entry name" value="fn3"/>
    <property type="match status" value="8"/>
</dbReference>
<dbReference type="Proteomes" id="UP000007110">
    <property type="component" value="Unassembled WGS sequence"/>
</dbReference>
<feature type="domain" description="CUB" evidence="6">
    <location>
        <begin position="23"/>
        <end position="126"/>
    </location>
</feature>
<feature type="domain" description="C-type lectin" evidence="7">
    <location>
        <begin position="622"/>
        <end position="745"/>
    </location>
</feature>
<evidence type="ECO:0000256" key="5">
    <source>
        <dbReference type="SAM" id="SignalP"/>
    </source>
</evidence>
<keyword evidence="4" id="KW-0472">Membrane</keyword>
<dbReference type="InterPro" id="IPR050111">
    <property type="entry name" value="C-type_lectin/snaclec_domain"/>
</dbReference>
<feature type="domain" description="C-type lectin" evidence="7">
    <location>
        <begin position="3313"/>
        <end position="3429"/>
    </location>
</feature>
<organism evidence="9 10">
    <name type="scientific">Strongylocentrotus purpuratus</name>
    <name type="common">Purple sea urchin</name>
    <dbReference type="NCBI Taxonomy" id="7668"/>
    <lineage>
        <taxon>Eukaryota</taxon>
        <taxon>Metazoa</taxon>
        <taxon>Echinodermata</taxon>
        <taxon>Eleutherozoa</taxon>
        <taxon>Echinozoa</taxon>
        <taxon>Echinoidea</taxon>
        <taxon>Euechinoidea</taxon>
        <taxon>Echinacea</taxon>
        <taxon>Camarodonta</taxon>
        <taxon>Echinidea</taxon>
        <taxon>Strongylocentrotidae</taxon>
        <taxon>Strongylocentrotus</taxon>
    </lineage>
</organism>
<feature type="domain" description="Fibronectin type-III" evidence="8">
    <location>
        <begin position="3441"/>
        <end position="3534"/>
    </location>
</feature>
<feature type="domain" description="C-type lectin" evidence="7">
    <location>
        <begin position="3546"/>
        <end position="3662"/>
    </location>
</feature>
<keyword evidence="1 2" id="KW-1015">Disulfide bond</keyword>
<keyword evidence="4" id="KW-0812">Transmembrane</keyword>
<dbReference type="InterPro" id="IPR016187">
    <property type="entry name" value="CTDL_fold"/>
</dbReference>
<dbReference type="SUPFAM" id="SSF49854">
    <property type="entry name" value="Spermadhesin, CUB domain"/>
    <property type="match status" value="11"/>
</dbReference>
<feature type="domain" description="C-type lectin" evidence="7">
    <location>
        <begin position="2854"/>
        <end position="2967"/>
    </location>
</feature>
<keyword evidence="10" id="KW-1185">Reference proteome</keyword>
<dbReference type="InterPro" id="IPR036116">
    <property type="entry name" value="FN3_sf"/>
</dbReference>
<dbReference type="SMART" id="SM00060">
    <property type="entry name" value="FN3"/>
    <property type="match status" value="11"/>
</dbReference>
<feature type="domain" description="C-type lectin" evidence="7">
    <location>
        <begin position="2613"/>
        <end position="2732"/>
    </location>
</feature>
<dbReference type="SMART" id="SM00042">
    <property type="entry name" value="CUB"/>
    <property type="match status" value="10"/>
</dbReference>
<evidence type="ECO:0000256" key="4">
    <source>
        <dbReference type="SAM" id="Phobius"/>
    </source>
</evidence>
<evidence type="ECO:0000256" key="1">
    <source>
        <dbReference type="ARBA" id="ARBA00023157"/>
    </source>
</evidence>
<evidence type="ECO:0000259" key="8">
    <source>
        <dbReference type="PROSITE" id="PS50853"/>
    </source>
</evidence>